<dbReference type="Pfam" id="PF13442">
    <property type="entry name" value="Cytochrome_CBB3"/>
    <property type="match status" value="1"/>
</dbReference>
<dbReference type="InterPro" id="IPR009056">
    <property type="entry name" value="Cyt_c-like_dom"/>
</dbReference>
<dbReference type="GO" id="GO:0046872">
    <property type="term" value="F:metal ion binding"/>
    <property type="evidence" value="ECO:0007669"/>
    <property type="project" value="UniProtKB-KW"/>
</dbReference>
<evidence type="ECO:0000256" key="3">
    <source>
        <dbReference type="ARBA" id="ARBA00023004"/>
    </source>
</evidence>
<gene>
    <name evidence="5" type="ORF">METZ01_LOCUS98837</name>
</gene>
<keyword evidence="3" id="KW-0408">Iron</keyword>
<sequence>MKKLEIPKNKLSGHVALIVGIGFAHMQFSPDTAVAATGDAILGAELYNQYCVRCHGDSAIGLAKFNGELERLQFMLDGGSTYMPDFMGMFTDEETNNIHAFLTSNAE</sequence>
<name>A0A381W260_9ZZZZ</name>
<dbReference type="PROSITE" id="PS51007">
    <property type="entry name" value="CYTC"/>
    <property type="match status" value="1"/>
</dbReference>
<dbReference type="GO" id="GO:0020037">
    <property type="term" value="F:heme binding"/>
    <property type="evidence" value="ECO:0007669"/>
    <property type="project" value="InterPro"/>
</dbReference>
<evidence type="ECO:0000259" key="4">
    <source>
        <dbReference type="PROSITE" id="PS51007"/>
    </source>
</evidence>
<evidence type="ECO:0000256" key="2">
    <source>
        <dbReference type="ARBA" id="ARBA00022723"/>
    </source>
</evidence>
<feature type="domain" description="Cytochrome c" evidence="4">
    <location>
        <begin position="38"/>
        <end position="107"/>
    </location>
</feature>
<dbReference type="AlphaFoldDB" id="A0A381W260"/>
<evidence type="ECO:0000313" key="5">
    <source>
        <dbReference type="EMBL" id="SVA45983.1"/>
    </source>
</evidence>
<dbReference type="SUPFAM" id="SSF46626">
    <property type="entry name" value="Cytochrome c"/>
    <property type="match status" value="1"/>
</dbReference>
<protein>
    <recommendedName>
        <fullName evidence="4">Cytochrome c domain-containing protein</fullName>
    </recommendedName>
</protein>
<keyword evidence="2" id="KW-0479">Metal-binding</keyword>
<keyword evidence="1" id="KW-0349">Heme</keyword>
<dbReference type="EMBL" id="UINC01010327">
    <property type="protein sequence ID" value="SVA45983.1"/>
    <property type="molecule type" value="Genomic_DNA"/>
</dbReference>
<dbReference type="InterPro" id="IPR036909">
    <property type="entry name" value="Cyt_c-like_dom_sf"/>
</dbReference>
<dbReference type="GO" id="GO:0009055">
    <property type="term" value="F:electron transfer activity"/>
    <property type="evidence" value="ECO:0007669"/>
    <property type="project" value="InterPro"/>
</dbReference>
<dbReference type="Gene3D" id="1.10.760.10">
    <property type="entry name" value="Cytochrome c-like domain"/>
    <property type="match status" value="1"/>
</dbReference>
<evidence type="ECO:0000256" key="1">
    <source>
        <dbReference type="ARBA" id="ARBA00022617"/>
    </source>
</evidence>
<proteinExistence type="predicted"/>
<reference evidence="5" key="1">
    <citation type="submission" date="2018-05" db="EMBL/GenBank/DDBJ databases">
        <authorList>
            <person name="Lanie J.A."/>
            <person name="Ng W.-L."/>
            <person name="Kazmierczak K.M."/>
            <person name="Andrzejewski T.M."/>
            <person name="Davidsen T.M."/>
            <person name="Wayne K.J."/>
            <person name="Tettelin H."/>
            <person name="Glass J.I."/>
            <person name="Rusch D."/>
            <person name="Podicherti R."/>
            <person name="Tsui H.-C.T."/>
            <person name="Winkler M.E."/>
        </authorList>
    </citation>
    <scope>NUCLEOTIDE SEQUENCE</scope>
</reference>
<organism evidence="5">
    <name type="scientific">marine metagenome</name>
    <dbReference type="NCBI Taxonomy" id="408172"/>
    <lineage>
        <taxon>unclassified sequences</taxon>
        <taxon>metagenomes</taxon>
        <taxon>ecological metagenomes</taxon>
    </lineage>
</organism>
<accession>A0A381W260</accession>